<name>W1XJR4_9ZZZZ</name>
<feature type="non-terminal residue" evidence="1">
    <location>
        <position position="66"/>
    </location>
</feature>
<feature type="non-terminal residue" evidence="1">
    <location>
        <position position="1"/>
    </location>
</feature>
<dbReference type="EMBL" id="AZMM01016379">
    <property type="protein sequence ID" value="ETJ29079.1"/>
    <property type="molecule type" value="Genomic_DNA"/>
</dbReference>
<sequence length="66" mass="7939">IGDIVVRKSYGRDITFKVIDVREKNGRENIILKGINIVVYKLLNKFPYNRYLHQHEVFYQVFQIQV</sequence>
<dbReference type="InterPro" id="IPR008764">
    <property type="entry name" value="Peptidase_U57"/>
</dbReference>
<dbReference type="AlphaFoldDB" id="W1XJR4"/>
<comment type="caution">
    <text evidence="1">The sequence shown here is derived from an EMBL/GenBank/DDBJ whole genome shotgun (WGS) entry which is preliminary data.</text>
</comment>
<accession>W1XJR4</accession>
<organism evidence="1">
    <name type="scientific">human gut metagenome</name>
    <dbReference type="NCBI Taxonomy" id="408170"/>
    <lineage>
        <taxon>unclassified sequences</taxon>
        <taxon>metagenomes</taxon>
        <taxon>organismal metagenomes</taxon>
    </lineage>
</organism>
<protein>
    <submittedName>
        <fullName evidence="1">Sporulation peptidase YabG</fullName>
    </submittedName>
</protein>
<gene>
    <name evidence="1" type="ORF">Q604_UNBC16379G0001</name>
</gene>
<reference evidence="1" key="1">
    <citation type="submission" date="2013-12" db="EMBL/GenBank/DDBJ databases">
        <title>A Varibaculum cambriense genome reconstructed from a premature infant gut community with otherwise low bacterial novelty that shifts toward anaerobic metabolism during the third week of life.</title>
        <authorList>
            <person name="Brown C.T."/>
            <person name="Sharon I."/>
            <person name="Thomas B.C."/>
            <person name="Castelle C.J."/>
            <person name="Morowitz M.J."/>
            <person name="Banfield J.F."/>
        </authorList>
    </citation>
    <scope>NUCLEOTIDE SEQUENCE</scope>
</reference>
<proteinExistence type="predicted"/>
<evidence type="ECO:0000313" key="1">
    <source>
        <dbReference type="EMBL" id="ETJ29079.1"/>
    </source>
</evidence>
<dbReference type="Pfam" id="PF05582">
    <property type="entry name" value="Peptidase_U57"/>
    <property type="match status" value="1"/>
</dbReference>